<accession>A0A9D3WI17</accession>
<name>A0A9D3WI17_9ROSI</name>
<sequence length="60" mass="7252">MDELRRDVTALHLESWDMYWLFCSNNPLPLEIIAENLSRYFNVPKDMFEGRRDPRVHSVQ</sequence>
<dbReference type="EMBL" id="JAIQCV010000001">
    <property type="protein sequence ID" value="KAH1130227.1"/>
    <property type="molecule type" value="Genomic_DNA"/>
</dbReference>
<proteinExistence type="predicted"/>
<evidence type="ECO:0000313" key="1">
    <source>
        <dbReference type="EMBL" id="KAH1130227.1"/>
    </source>
</evidence>
<gene>
    <name evidence="1" type="ORF">J1N35_001605</name>
</gene>
<keyword evidence="2" id="KW-1185">Reference proteome</keyword>
<dbReference type="Proteomes" id="UP000828251">
    <property type="component" value="Unassembled WGS sequence"/>
</dbReference>
<reference evidence="1 2" key="1">
    <citation type="journal article" date="2021" name="Plant Biotechnol. J.">
        <title>Multi-omics assisted identification of the key and species-specific regulatory components of drought-tolerant mechanisms in Gossypium stocksii.</title>
        <authorList>
            <person name="Yu D."/>
            <person name="Ke L."/>
            <person name="Zhang D."/>
            <person name="Wu Y."/>
            <person name="Sun Y."/>
            <person name="Mei J."/>
            <person name="Sun J."/>
            <person name="Sun Y."/>
        </authorList>
    </citation>
    <scope>NUCLEOTIDE SEQUENCE [LARGE SCALE GENOMIC DNA]</scope>
    <source>
        <strain evidence="2">cv. E1</strain>
        <tissue evidence="1">Leaf</tissue>
    </source>
</reference>
<organism evidence="1 2">
    <name type="scientific">Gossypium stocksii</name>
    <dbReference type="NCBI Taxonomy" id="47602"/>
    <lineage>
        <taxon>Eukaryota</taxon>
        <taxon>Viridiplantae</taxon>
        <taxon>Streptophyta</taxon>
        <taxon>Embryophyta</taxon>
        <taxon>Tracheophyta</taxon>
        <taxon>Spermatophyta</taxon>
        <taxon>Magnoliopsida</taxon>
        <taxon>eudicotyledons</taxon>
        <taxon>Gunneridae</taxon>
        <taxon>Pentapetalae</taxon>
        <taxon>rosids</taxon>
        <taxon>malvids</taxon>
        <taxon>Malvales</taxon>
        <taxon>Malvaceae</taxon>
        <taxon>Malvoideae</taxon>
        <taxon>Gossypium</taxon>
    </lineage>
</organism>
<evidence type="ECO:0000313" key="2">
    <source>
        <dbReference type="Proteomes" id="UP000828251"/>
    </source>
</evidence>
<protein>
    <submittedName>
        <fullName evidence="1">Uncharacterized protein</fullName>
    </submittedName>
</protein>
<comment type="caution">
    <text evidence="1">The sequence shown here is derived from an EMBL/GenBank/DDBJ whole genome shotgun (WGS) entry which is preliminary data.</text>
</comment>
<dbReference type="AlphaFoldDB" id="A0A9D3WI17"/>